<proteinExistence type="predicted"/>
<evidence type="ECO:0000313" key="1">
    <source>
        <dbReference type="EMBL" id="KAH7848879.1"/>
    </source>
</evidence>
<accession>A0ACB7Y751</accession>
<dbReference type="Proteomes" id="UP000828048">
    <property type="component" value="Chromosome 7"/>
</dbReference>
<keyword evidence="2" id="KW-1185">Reference proteome</keyword>
<reference evidence="1 2" key="1">
    <citation type="journal article" date="2021" name="Hortic Res">
        <title>High-quality reference genome and annotation aids understanding of berry development for evergreen blueberry (Vaccinium darrowii).</title>
        <authorList>
            <person name="Yu J."/>
            <person name="Hulse-Kemp A.M."/>
            <person name="Babiker E."/>
            <person name="Staton M."/>
        </authorList>
    </citation>
    <scope>NUCLEOTIDE SEQUENCE [LARGE SCALE GENOMIC DNA]</scope>
    <source>
        <strain evidence="2">cv. NJ 8807/NJ 8810</strain>
        <tissue evidence="1">Young leaf</tissue>
    </source>
</reference>
<protein>
    <submittedName>
        <fullName evidence="1">Uncharacterized protein</fullName>
    </submittedName>
</protein>
<gene>
    <name evidence="1" type="ORF">Vadar_009675</name>
</gene>
<dbReference type="EMBL" id="CM037157">
    <property type="protein sequence ID" value="KAH7848879.1"/>
    <property type="molecule type" value="Genomic_DNA"/>
</dbReference>
<organism evidence="1 2">
    <name type="scientific">Vaccinium darrowii</name>
    <dbReference type="NCBI Taxonomy" id="229202"/>
    <lineage>
        <taxon>Eukaryota</taxon>
        <taxon>Viridiplantae</taxon>
        <taxon>Streptophyta</taxon>
        <taxon>Embryophyta</taxon>
        <taxon>Tracheophyta</taxon>
        <taxon>Spermatophyta</taxon>
        <taxon>Magnoliopsida</taxon>
        <taxon>eudicotyledons</taxon>
        <taxon>Gunneridae</taxon>
        <taxon>Pentapetalae</taxon>
        <taxon>asterids</taxon>
        <taxon>Ericales</taxon>
        <taxon>Ericaceae</taxon>
        <taxon>Vaccinioideae</taxon>
        <taxon>Vaccinieae</taxon>
        <taxon>Vaccinium</taxon>
    </lineage>
</organism>
<comment type="caution">
    <text evidence="1">The sequence shown here is derived from an EMBL/GenBank/DDBJ whole genome shotgun (WGS) entry which is preliminary data.</text>
</comment>
<sequence>MTTTTQKILFFAICILPSIFAHHPTKCNRSCGSGQSKPVPFPFGFSSGCPIQLNCTSNGIVSIDQFTVQSFTPDAVMINLPAKCNRPIETLRGLFSRHYAPTSQNGILLENCTRPITTCEIPDTTVQTHFELIECRPKGLFNDPNNNNNMSCYSEEDIETEFIDYLSIMRSGCQTLFSAISIEPLSGNGSPVSLEVEMVQLGWWLEGDCECSANANCTRVLSPVNGQQGYRCRCYDGFVGDGYRAGLGCRKASSRCNPAKYMSGQCGGTTRVGTLVGGIIAGACLMISVALTCCFIRNRSKRNNTKKTNRRLCEATRMTIPIYPYKKMERATDFFSDKQLLGTGAYGTVYAGKLHKDEWVAIKRIKRRDTESIEQVMNEIKLLSLGTPGYLDPQYHQNFQLSDKSDVYSFGVVLVEIITALKVVDFSRPQNEVNLASLAMDRIVKGRLSEIIDPLIEAETDTWTFSSVHKVAELAFRCLSYDRDMRPSMTEVAFVLEQIRLSRWAASVQDQENTTDLSETSNLSQKSLSVTVKKPNLDTRGLLVTEFGDSKMNRMTDLSPVSVQDPCYREFQRERGGATNPAADHHYCRTRTVIASISTNPFPSLKQSINLLRNSITLEASLACRVSDFKALKATSITCGQKRRCDCYDMHNVLVPYSEAWSWQKFIIKERKMLVEINQDLSDSLIVLQHHPVYTLGTGSSEEYLNFNLKDAPYDVYRTERGGEVTYHGPGQLVMYPILNLRYHKMDLHWYFRSLEEVVIRVLFSTFSIKASRIEGMTGVWVGDQKLAAIGIRVSQWLAYHGLALNVTTDLTPFQSIVPCGIQNRGVGSIKRLLREHLSSKESGMHHIEDSKLLDIAHKSLIKEFSEVFQVELHRKAISELEFSKGEPFTLLTGN</sequence>
<evidence type="ECO:0000313" key="2">
    <source>
        <dbReference type="Proteomes" id="UP000828048"/>
    </source>
</evidence>
<name>A0ACB7Y751_9ERIC</name>